<protein>
    <submittedName>
        <fullName evidence="2">Transcriptional regulator</fullName>
    </submittedName>
</protein>
<dbReference type="InterPro" id="IPR036388">
    <property type="entry name" value="WH-like_DNA-bd_sf"/>
</dbReference>
<dbReference type="AlphaFoldDB" id="A0A9W6V6M5"/>
<name>A0A9W6V6M5_9ACTN</name>
<evidence type="ECO:0000259" key="1">
    <source>
        <dbReference type="Pfam" id="PF03551"/>
    </source>
</evidence>
<comment type="caution">
    <text evidence="2">The sequence shown here is derived from an EMBL/GenBank/DDBJ whole genome shotgun (WGS) entry which is preliminary data.</text>
</comment>
<dbReference type="Pfam" id="PF03551">
    <property type="entry name" value="PadR"/>
    <property type="match status" value="1"/>
</dbReference>
<sequence length="112" mass="12178">MDIKMTAATAKVIQVFAKDPTAERYGRELMQATGLQSGSLYPILARLERDGVLTSEVEEVDPRAAGRPARRFYTITGEGIKAARQALAELHELTRLPSTSWLPGPVPEGGRA</sequence>
<dbReference type="Gene3D" id="1.10.10.10">
    <property type="entry name" value="Winged helix-like DNA-binding domain superfamily/Winged helix DNA-binding domain"/>
    <property type="match status" value="1"/>
</dbReference>
<accession>A0A9W6V6M5</accession>
<dbReference type="SUPFAM" id="SSF46785">
    <property type="entry name" value="Winged helix' DNA-binding domain"/>
    <property type="match status" value="1"/>
</dbReference>
<gene>
    <name evidence="2" type="ORF">Kpho02_77500</name>
</gene>
<proteinExistence type="predicted"/>
<reference evidence="2" key="1">
    <citation type="submission" date="2023-02" db="EMBL/GenBank/DDBJ databases">
        <title>Kitasatospora phosalacinea NBRC 14627.</title>
        <authorList>
            <person name="Ichikawa N."/>
            <person name="Sato H."/>
            <person name="Tonouchi N."/>
        </authorList>
    </citation>
    <scope>NUCLEOTIDE SEQUENCE</scope>
    <source>
        <strain evidence="2">NBRC 14627</strain>
    </source>
</reference>
<organism evidence="2 3">
    <name type="scientific">Kitasatospora phosalacinea</name>
    <dbReference type="NCBI Taxonomy" id="2065"/>
    <lineage>
        <taxon>Bacteria</taxon>
        <taxon>Bacillati</taxon>
        <taxon>Actinomycetota</taxon>
        <taxon>Actinomycetes</taxon>
        <taxon>Kitasatosporales</taxon>
        <taxon>Streptomycetaceae</taxon>
        <taxon>Kitasatospora</taxon>
    </lineage>
</organism>
<dbReference type="InterPro" id="IPR005149">
    <property type="entry name" value="Tscrpt_reg_PadR_N"/>
</dbReference>
<feature type="domain" description="Transcription regulator PadR N-terminal" evidence="1">
    <location>
        <begin position="33"/>
        <end position="83"/>
    </location>
</feature>
<dbReference type="EMBL" id="BSSA01000066">
    <property type="protein sequence ID" value="GLW75453.1"/>
    <property type="molecule type" value="Genomic_DNA"/>
</dbReference>
<dbReference type="Proteomes" id="UP001165041">
    <property type="component" value="Unassembled WGS sequence"/>
</dbReference>
<evidence type="ECO:0000313" key="3">
    <source>
        <dbReference type="Proteomes" id="UP001165041"/>
    </source>
</evidence>
<dbReference type="RefSeq" id="WP_285740975.1">
    <property type="nucleotide sequence ID" value="NZ_BSSA01000066.1"/>
</dbReference>
<dbReference type="InterPro" id="IPR036390">
    <property type="entry name" value="WH_DNA-bd_sf"/>
</dbReference>
<evidence type="ECO:0000313" key="2">
    <source>
        <dbReference type="EMBL" id="GLW75453.1"/>
    </source>
</evidence>